<dbReference type="EMBL" id="CM023484">
    <property type="protein sequence ID" value="KAH6931791.1"/>
    <property type="molecule type" value="Genomic_DNA"/>
</dbReference>
<accession>A0ACB7SCX9</accession>
<dbReference type="Proteomes" id="UP000821845">
    <property type="component" value="Chromosome 4"/>
</dbReference>
<keyword evidence="2" id="KW-1185">Reference proteome</keyword>
<comment type="caution">
    <text evidence="1">The sequence shown here is derived from an EMBL/GenBank/DDBJ whole genome shotgun (WGS) entry which is preliminary data.</text>
</comment>
<protein>
    <submittedName>
        <fullName evidence="1">Uncharacterized protein</fullName>
    </submittedName>
</protein>
<gene>
    <name evidence="1" type="ORF">HPB50_000389</name>
</gene>
<organism evidence="1 2">
    <name type="scientific">Hyalomma asiaticum</name>
    <name type="common">Tick</name>
    <dbReference type="NCBI Taxonomy" id="266040"/>
    <lineage>
        <taxon>Eukaryota</taxon>
        <taxon>Metazoa</taxon>
        <taxon>Ecdysozoa</taxon>
        <taxon>Arthropoda</taxon>
        <taxon>Chelicerata</taxon>
        <taxon>Arachnida</taxon>
        <taxon>Acari</taxon>
        <taxon>Parasitiformes</taxon>
        <taxon>Ixodida</taxon>
        <taxon>Ixodoidea</taxon>
        <taxon>Ixodidae</taxon>
        <taxon>Hyalomminae</taxon>
        <taxon>Hyalomma</taxon>
    </lineage>
</organism>
<evidence type="ECO:0000313" key="1">
    <source>
        <dbReference type="EMBL" id="KAH6931791.1"/>
    </source>
</evidence>
<sequence>MAKWKLSTKRRASSAEQHRRCGGGVEVTQTLPEMRFCFLPDERDDSQQRARCGIHLDCALHGGVAPRSTVDPQGGPAAGTASWKGQPNARHRTRCAQANVDHGTSARKTPPVPDTSAGDIKRRLSKEPSSVLLAEEANKDFDEAHAKGTANVFHKLSTADEARRKRSFECYLCGSDKHFSRACPHIADKRTNCSQKGHVQRCCRGNKKLQEAWTAFKVGAGDVTIKTYTGEIVQPCGAFKAAVWYKDQARGLPFYVVDNGGPALLGRERLETFCFGLGRISAVYASCVTIRTVVQASGTTPRGLKALLDKYSTVLDDALGKIEAESSALRHGVSSSSWVPLISACLAEKGVFLSMFAGSSSASFDTRQAG</sequence>
<evidence type="ECO:0000313" key="2">
    <source>
        <dbReference type="Proteomes" id="UP000821845"/>
    </source>
</evidence>
<name>A0ACB7SCX9_HYAAI</name>
<proteinExistence type="predicted"/>
<reference evidence="1" key="1">
    <citation type="submission" date="2020-05" db="EMBL/GenBank/DDBJ databases">
        <title>Large-scale comparative analyses of tick genomes elucidate their genetic diversity and vector capacities.</title>
        <authorList>
            <person name="Jia N."/>
            <person name="Wang J."/>
            <person name="Shi W."/>
            <person name="Du L."/>
            <person name="Sun Y."/>
            <person name="Zhan W."/>
            <person name="Jiang J."/>
            <person name="Wang Q."/>
            <person name="Zhang B."/>
            <person name="Ji P."/>
            <person name="Sakyi L.B."/>
            <person name="Cui X."/>
            <person name="Yuan T."/>
            <person name="Jiang B."/>
            <person name="Yang W."/>
            <person name="Lam T.T.-Y."/>
            <person name="Chang Q."/>
            <person name="Ding S."/>
            <person name="Wang X."/>
            <person name="Zhu J."/>
            <person name="Ruan X."/>
            <person name="Zhao L."/>
            <person name="Wei J."/>
            <person name="Que T."/>
            <person name="Du C."/>
            <person name="Cheng J."/>
            <person name="Dai P."/>
            <person name="Han X."/>
            <person name="Huang E."/>
            <person name="Gao Y."/>
            <person name="Liu J."/>
            <person name="Shao H."/>
            <person name="Ye R."/>
            <person name="Li L."/>
            <person name="Wei W."/>
            <person name="Wang X."/>
            <person name="Wang C."/>
            <person name="Yang T."/>
            <person name="Huo Q."/>
            <person name="Li W."/>
            <person name="Guo W."/>
            <person name="Chen H."/>
            <person name="Zhou L."/>
            <person name="Ni X."/>
            <person name="Tian J."/>
            <person name="Zhou Y."/>
            <person name="Sheng Y."/>
            <person name="Liu T."/>
            <person name="Pan Y."/>
            <person name="Xia L."/>
            <person name="Li J."/>
            <person name="Zhao F."/>
            <person name="Cao W."/>
        </authorList>
    </citation>
    <scope>NUCLEOTIDE SEQUENCE</scope>
    <source>
        <strain evidence="1">Hyas-2018</strain>
    </source>
</reference>